<accession>A0A163D6W9</accession>
<dbReference type="PANTHER" id="PTHR12318">
    <property type="entry name" value="TESTOSTERONE-REGULATED PROTEIN RP2"/>
    <property type="match status" value="1"/>
</dbReference>
<dbReference type="InterPro" id="IPR015797">
    <property type="entry name" value="NUDIX_hydrolase-like_dom_sf"/>
</dbReference>
<evidence type="ECO:0000256" key="2">
    <source>
        <dbReference type="ARBA" id="ARBA00001946"/>
    </source>
</evidence>
<gene>
    <name evidence="8" type="ORF">PHYBLDRAFT_66842</name>
</gene>
<dbReference type="SUPFAM" id="SSF55811">
    <property type="entry name" value="Nudix"/>
    <property type="match status" value="1"/>
</dbReference>
<evidence type="ECO:0000256" key="5">
    <source>
        <dbReference type="ARBA" id="ARBA00022842"/>
    </source>
</evidence>
<dbReference type="OrthoDB" id="1695362at2759"/>
<sequence>MSQSTLAIRPSASLIVAAPIPTKNVLDKDDYDFRVLMLKRNGKSNFVHAHVFPGGIVDSFDHFSHWKSILSVSGQTQEELEEAQNTLTSKICAIRETFEESGLLLTNPPAHTVSGFLTDEWRNVVHKDPSQFKVMCEKYKIEPAVDKLTPFSNWITPTIEKRRYNTQFYLTVLGQTIEEEHKEIVEVSADGQETVQLDWFKPQQVIENWKNETVKLFPPQYYTMVELAKVLHHKDLLENAGINVFRTKSGQPIELLPQGNQTDPNDILAPKGSKVFLSLPGDHEYKATDTDTNSDGPKVKTGNLHRIYIEGPMASFKIVRNLDFDTKAKL</sequence>
<comment type="cofactor">
    <cofactor evidence="1">
        <name>Mn(2+)</name>
        <dbReference type="ChEBI" id="CHEBI:29035"/>
    </cofactor>
</comment>
<evidence type="ECO:0000256" key="4">
    <source>
        <dbReference type="ARBA" id="ARBA00022801"/>
    </source>
</evidence>
<feature type="domain" description="Nudix hydrolase" evidence="7">
    <location>
        <begin position="7"/>
        <end position="222"/>
    </location>
</feature>
<proteinExistence type="predicted"/>
<dbReference type="Proteomes" id="UP000077315">
    <property type="component" value="Unassembled WGS sequence"/>
</dbReference>
<evidence type="ECO:0000256" key="6">
    <source>
        <dbReference type="ARBA" id="ARBA00023211"/>
    </source>
</evidence>
<evidence type="ECO:0000313" key="9">
    <source>
        <dbReference type="Proteomes" id="UP000077315"/>
    </source>
</evidence>
<dbReference type="PANTHER" id="PTHR12318:SF0">
    <property type="entry name" value="ACYL-COENZYME A DIPHOSPHATASE NUDT19"/>
    <property type="match status" value="1"/>
</dbReference>
<dbReference type="GO" id="GO:0005739">
    <property type="term" value="C:mitochondrion"/>
    <property type="evidence" value="ECO:0007669"/>
    <property type="project" value="TreeGrafter"/>
</dbReference>
<keyword evidence="3" id="KW-0479">Metal-binding</keyword>
<dbReference type="CDD" id="cd18870">
    <property type="entry name" value="NUDIX_AcylCoAdiphos_Nudt19"/>
    <property type="match status" value="1"/>
</dbReference>
<dbReference type="GeneID" id="29002599"/>
<dbReference type="GO" id="GO:0016818">
    <property type="term" value="F:hydrolase activity, acting on acid anhydrides, in phosphorus-containing anhydrides"/>
    <property type="evidence" value="ECO:0007669"/>
    <property type="project" value="InterPro"/>
</dbReference>
<dbReference type="AlphaFoldDB" id="A0A163D6W9"/>
<comment type="cofactor">
    <cofactor evidence="2">
        <name>Mg(2+)</name>
        <dbReference type="ChEBI" id="CHEBI:18420"/>
    </cofactor>
</comment>
<dbReference type="Gene3D" id="3.90.79.10">
    <property type="entry name" value="Nucleoside Triphosphate Pyrophosphohydrolase"/>
    <property type="match status" value="1"/>
</dbReference>
<dbReference type="InterPro" id="IPR039121">
    <property type="entry name" value="NUDT19"/>
</dbReference>
<organism evidence="8 9">
    <name type="scientific">Phycomyces blakesleeanus (strain ATCC 8743b / DSM 1359 / FGSC 10004 / NBRC 33097 / NRRL 1555)</name>
    <dbReference type="NCBI Taxonomy" id="763407"/>
    <lineage>
        <taxon>Eukaryota</taxon>
        <taxon>Fungi</taxon>
        <taxon>Fungi incertae sedis</taxon>
        <taxon>Mucoromycota</taxon>
        <taxon>Mucoromycotina</taxon>
        <taxon>Mucoromycetes</taxon>
        <taxon>Mucorales</taxon>
        <taxon>Phycomycetaceae</taxon>
        <taxon>Phycomyces</taxon>
    </lineage>
</organism>
<dbReference type="VEuPathDB" id="FungiDB:PHYBLDRAFT_66842"/>
<dbReference type="InterPro" id="IPR000086">
    <property type="entry name" value="NUDIX_hydrolase_dom"/>
</dbReference>
<dbReference type="STRING" id="763407.A0A163D6W9"/>
<dbReference type="EMBL" id="KV440992">
    <property type="protein sequence ID" value="OAD69190.1"/>
    <property type="molecule type" value="Genomic_DNA"/>
</dbReference>
<dbReference type="PROSITE" id="PS51462">
    <property type="entry name" value="NUDIX"/>
    <property type="match status" value="1"/>
</dbReference>
<evidence type="ECO:0000259" key="7">
    <source>
        <dbReference type="PROSITE" id="PS51462"/>
    </source>
</evidence>
<name>A0A163D6W9_PHYB8</name>
<dbReference type="RefSeq" id="XP_018287230.1">
    <property type="nucleotide sequence ID" value="XM_018441693.1"/>
</dbReference>
<protein>
    <recommendedName>
        <fullName evidence="7">Nudix hydrolase domain-containing protein</fullName>
    </recommendedName>
</protein>
<keyword evidence="5" id="KW-0460">Magnesium</keyword>
<keyword evidence="4" id="KW-0378">Hydrolase</keyword>
<evidence type="ECO:0000313" key="8">
    <source>
        <dbReference type="EMBL" id="OAD69190.1"/>
    </source>
</evidence>
<dbReference type="GO" id="GO:0046872">
    <property type="term" value="F:metal ion binding"/>
    <property type="evidence" value="ECO:0007669"/>
    <property type="project" value="UniProtKB-KW"/>
</dbReference>
<keyword evidence="6" id="KW-0464">Manganese</keyword>
<reference evidence="9" key="1">
    <citation type="submission" date="2015-06" db="EMBL/GenBank/DDBJ databases">
        <title>Expansion of signal transduction pathways in fungi by whole-genome duplication.</title>
        <authorList>
            <consortium name="DOE Joint Genome Institute"/>
            <person name="Corrochano L.M."/>
            <person name="Kuo A."/>
            <person name="Marcet-Houben M."/>
            <person name="Polaino S."/>
            <person name="Salamov A."/>
            <person name="Villalobos J.M."/>
            <person name="Alvarez M.I."/>
            <person name="Avalos J."/>
            <person name="Benito E.P."/>
            <person name="Benoit I."/>
            <person name="Burger G."/>
            <person name="Camino L.P."/>
            <person name="Canovas D."/>
            <person name="Cerda-Olmedo E."/>
            <person name="Cheng J.-F."/>
            <person name="Dominguez A."/>
            <person name="Elias M."/>
            <person name="Eslava A.P."/>
            <person name="Glaser F."/>
            <person name="Grimwood J."/>
            <person name="Gutierrez G."/>
            <person name="Heitman J."/>
            <person name="Henrissat B."/>
            <person name="Iturriaga E.A."/>
            <person name="Lang B.F."/>
            <person name="Lavin J.L."/>
            <person name="Lee S."/>
            <person name="Li W."/>
            <person name="Lindquist E."/>
            <person name="Lopez-Garcia S."/>
            <person name="Luque E.M."/>
            <person name="Marcos A.T."/>
            <person name="Martin J."/>
            <person name="McCluskey K."/>
            <person name="Medina H.R."/>
            <person name="Miralles-Duran A."/>
            <person name="Miyazaki A."/>
            <person name="Munoz-Torres E."/>
            <person name="Oguiza J.A."/>
            <person name="Ohm R."/>
            <person name="Olmedo M."/>
            <person name="Orejas M."/>
            <person name="Ortiz-Castellanos L."/>
            <person name="Pisabarro A.G."/>
            <person name="Rodriguez-Romero J."/>
            <person name="Ruiz-Herrera J."/>
            <person name="Ruiz-Vazquez R."/>
            <person name="Sanz C."/>
            <person name="Schackwitz W."/>
            <person name="Schmutz J."/>
            <person name="Shahriari M."/>
            <person name="Shelest E."/>
            <person name="Silva-Franco F."/>
            <person name="Soanes D."/>
            <person name="Syed K."/>
            <person name="Tagua V.G."/>
            <person name="Talbot N.J."/>
            <person name="Thon M."/>
            <person name="De vries R.P."/>
            <person name="Wiebenga A."/>
            <person name="Yadav J.S."/>
            <person name="Braun E.L."/>
            <person name="Baker S."/>
            <person name="Garre V."/>
            <person name="Horwitz B."/>
            <person name="Torres-Martinez S."/>
            <person name="Idnurm A."/>
            <person name="Herrera-Estrella A."/>
            <person name="Gabaldon T."/>
            <person name="Grigoriev I.V."/>
        </authorList>
    </citation>
    <scope>NUCLEOTIDE SEQUENCE [LARGE SCALE GENOMIC DNA]</scope>
    <source>
        <strain evidence="9">NRRL 1555(-)</strain>
    </source>
</reference>
<dbReference type="InParanoid" id="A0A163D6W9"/>
<evidence type="ECO:0000256" key="3">
    <source>
        <dbReference type="ARBA" id="ARBA00022723"/>
    </source>
</evidence>
<evidence type="ECO:0000256" key="1">
    <source>
        <dbReference type="ARBA" id="ARBA00001936"/>
    </source>
</evidence>
<keyword evidence="9" id="KW-1185">Reference proteome</keyword>